<gene>
    <name evidence="1" type="ORF">OBBRIDRAFT_414194</name>
</gene>
<accession>A0A8E2DJ34</accession>
<protein>
    <submittedName>
        <fullName evidence="1">Uncharacterized protein</fullName>
    </submittedName>
</protein>
<sequence length="113" mass="12026">MTSTHTGRTCASAAGHLHAQGGRAHPAGLTSPTGLAHEFPAHVREHCEAYALTTAAAGVLSVATVSGYMSKDHLERSCVSLQTCFDIEYHSYIVTLLARSLLLYSRYLPSIGP</sequence>
<organism evidence="1 2">
    <name type="scientific">Obba rivulosa</name>
    <dbReference type="NCBI Taxonomy" id="1052685"/>
    <lineage>
        <taxon>Eukaryota</taxon>
        <taxon>Fungi</taxon>
        <taxon>Dikarya</taxon>
        <taxon>Basidiomycota</taxon>
        <taxon>Agaricomycotina</taxon>
        <taxon>Agaricomycetes</taxon>
        <taxon>Polyporales</taxon>
        <taxon>Gelatoporiaceae</taxon>
        <taxon>Obba</taxon>
    </lineage>
</organism>
<dbReference type="AlphaFoldDB" id="A0A8E2DJ34"/>
<name>A0A8E2DJ34_9APHY</name>
<keyword evidence="2" id="KW-1185">Reference proteome</keyword>
<proteinExistence type="predicted"/>
<dbReference type="EMBL" id="KV722684">
    <property type="protein sequence ID" value="OCH84358.1"/>
    <property type="molecule type" value="Genomic_DNA"/>
</dbReference>
<dbReference type="Proteomes" id="UP000250043">
    <property type="component" value="Unassembled WGS sequence"/>
</dbReference>
<reference evidence="1 2" key="1">
    <citation type="submission" date="2016-07" db="EMBL/GenBank/DDBJ databases">
        <title>Draft genome of the white-rot fungus Obba rivulosa 3A-2.</title>
        <authorList>
            <consortium name="DOE Joint Genome Institute"/>
            <person name="Miettinen O."/>
            <person name="Riley R."/>
            <person name="Acob R."/>
            <person name="Barry K."/>
            <person name="Cullen D."/>
            <person name="De Vries R."/>
            <person name="Hainaut M."/>
            <person name="Hatakka A."/>
            <person name="Henrissat B."/>
            <person name="Hilden K."/>
            <person name="Kuo R."/>
            <person name="Labutti K."/>
            <person name="Lipzen A."/>
            <person name="Makela M.R."/>
            <person name="Sandor L."/>
            <person name="Spatafora J.W."/>
            <person name="Grigoriev I.V."/>
            <person name="Hibbett D.S."/>
        </authorList>
    </citation>
    <scope>NUCLEOTIDE SEQUENCE [LARGE SCALE GENOMIC DNA]</scope>
    <source>
        <strain evidence="1 2">3A-2</strain>
    </source>
</reference>
<evidence type="ECO:0000313" key="2">
    <source>
        <dbReference type="Proteomes" id="UP000250043"/>
    </source>
</evidence>
<evidence type="ECO:0000313" key="1">
    <source>
        <dbReference type="EMBL" id="OCH84358.1"/>
    </source>
</evidence>